<reference evidence="3" key="1">
    <citation type="submission" date="2024-02" db="UniProtKB">
        <authorList>
            <consortium name="WormBaseParasite"/>
        </authorList>
    </citation>
    <scope>IDENTIFICATION</scope>
</reference>
<feature type="compositionally biased region" description="Basic and acidic residues" evidence="1">
    <location>
        <begin position="176"/>
        <end position="188"/>
    </location>
</feature>
<protein>
    <submittedName>
        <fullName evidence="3">Uncharacterized protein</fullName>
    </submittedName>
</protein>
<sequence>MSFFTSMNESNFENTSKLYNEKIKLKTNDKDIEEEYDDNFDDGINDNDVNIRNENLNVEVNTDDNKNFQNLNFTMNKKKYIKRSSNINNSISDTKITDPNKNNINVGLQSNSIEHSKKLIDTTNDSTIQPINKTHSKIGLIFISIIIKVVKRKNKVAKNAREKGAEDRYKAKKTEKKNELKKNKESNNKKNLPLQIKTQNKEVPLYTAIINENNNEKLYETNYLSQKQNINQQDKIIKTSIEALNENSYSETVDKSICTLLYTESSMIKNKCNCNMGNKSKKTLYTQRGNATEWKVIQEENIYDDFSFQISSSNNE</sequence>
<dbReference type="AlphaFoldDB" id="A0AAF5CTV2"/>
<evidence type="ECO:0000313" key="2">
    <source>
        <dbReference type="Proteomes" id="UP000035681"/>
    </source>
</evidence>
<name>A0AAF5CTV2_STRER</name>
<dbReference type="Proteomes" id="UP000035681">
    <property type="component" value="Unplaced"/>
</dbReference>
<dbReference type="WBParaSite" id="TCONS_00001788.p1">
    <property type="protein sequence ID" value="TCONS_00001788.p1"/>
    <property type="gene ID" value="XLOC_001681"/>
</dbReference>
<feature type="region of interest" description="Disordered" evidence="1">
    <location>
        <begin position="156"/>
        <end position="191"/>
    </location>
</feature>
<feature type="compositionally biased region" description="Basic and acidic residues" evidence="1">
    <location>
        <begin position="159"/>
        <end position="169"/>
    </location>
</feature>
<evidence type="ECO:0000313" key="3">
    <source>
        <dbReference type="WBParaSite" id="TCONS_00001788.p1"/>
    </source>
</evidence>
<organism evidence="2 3">
    <name type="scientific">Strongyloides stercoralis</name>
    <name type="common">Threadworm</name>
    <dbReference type="NCBI Taxonomy" id="6248"/>
    <lineage>
        <taxon>Eukaryota</taxon>
        <taxon>Metazoa</taxon>
        <taxon>Ecdysozoa</taxon>
        <taxon>Nematoda</taxon>
        <taxon>Chromadorea</taxon>
        <taxon>Rhabditida</taxon>
        <taxon>Tylenchina</taxon>
        <taxon>Panagrolaimomorpha</taxon>
        <taxon>Strongyloidoidea</taxon>
        <taxon>Strongyloididae</taxon>
        <taxon>Strongyloides</taxon>
    </lineage>
</organism>
<accession>A0AAF5CTV2</accession>
<keyword evidence="2" id="KW-1185">Reference proteome</keyword>
<evidence type="ECO:0000256" key="1">
    <source>
        <dbReference type="SAM" id="MobiDB-lite"/>
    </source>
</evidence>
<proteinExistence type="predicted"/>